<dbReference type="Proteomes" id="UP001597506">
    <property type="component" value="Unassembled WGS sequence"/>
</dbReference>
<organism evidence="2 3">
    <name type="scientific">Bacillus seohaeanensis</name>
    <dbReference type="NCBI Taxonomy" id="284580"/>
    <lineage>
        <taxon>Bacteria</taxon>
        <taxon>Bacillati</taxon>
        <taxon>Bacillota</taxon>
        <taxon>Bacilli</taxon>
        <taxon>Bacillales</taxon>
        <taxon>Bacillaceae</taxon>
        <taxon>Bacillus</taxon>
    </lineage>
</organism>
<keyword evidence="1" id="KW-0812">Transmembrane</keyword>
<proteinExistence type="predicted"/>
<gene>
    <name evidence="2" type="ORF">ACFSUL_13250</name>
</gene>
<accession>A0ABW5RTT7</accession>
<dbReference type="RefSeq" id="WP_377936156.1">
    <property type="nucleotide sequence ID" value="NZ_JBHUMF010000031.1"/>
</dbReference>
<dbReference type="Pfam" id="PF16935">
    <property type="entry name" value="Hol_Tox"/>
    <property type="match status" value="1"/>
</dbReference>
<dbReference type="InterPro" id="IPR031616">
    <property type="entry name" value="BsrE-like"/>
</dbReference>
<reference evidence="3" key="1">
    <citation type="journal article" date="2019" name="Int. J. Syst. Evol. Microbiol.">
        <title>The Global Catalogue of Microorganisms (GCM) 10K type strain sequencing project: providing services to taxonomists for standard genome sequencing and annotation.</title>
        <authorList>
            <consortium name="The Broad Institute Genomics Platform"/>
            <consortium name="The Broad Institute Genome Sequencing Center for Infectious Disease"/>
            <person name="Wu L."/>
            <person name="Ma J."/>
        </authorList>
    </citation>
    <scope>NUCLEOTIDE SEQUENCE [LARGE SCALE GENOMIC DNA]</scope>
    <source>
        <strain evidence="3">KCTC 3913</strain>
    </source>
</reference>
<feature type="transmembrane region" description="Helical" evidence="1">
    <location>
        <begin position="12"/>
        <end position="33"/>
    </location>
</feature>
<protein>
    <submittedName>
        <fullName evidence="2">Holin-like toxin</fullName>
    </submittedName>
</protein>
<sequence length="35" mass="3705">MVAVSDVFQIVIGFGSLFVAVITLIIAIIALTIKK</sequence>
<dbReference type="EMBL" id="JBHUMF010000031">
    <property type="protein sequence ID" value="MFD2681700.1"/>
    <property type="molecule type" value="Genomic_DNA"/>
</dbReference>
<keyword evidence="3" id="KW-1185">Reference proteome</keyword>
<keyword evidence="1" id="KW-0472">Membrane</keyword>
<keyword evidence="1" id="KW-1133">Transmembrane helix</keyword>
<evidence type="ECO:0000256" key="1">
    <source>
        <dbReference type="SAM" id="Phobius"/>
    </source>
</evidence>
<name>A0ABW5RTT7_9BACI</name>
<comment type="caution">
    <text evidence="2">The sequence shown here is derived from an EMBL/GenBank/DDBJ whole genome shotgun (WGS) entry which is preliminary data.</text>
</comment>
<evidence type="ECO:0000313" key="3">
    <source>
        <dbReference type="Proteomes" id="UP001597506"/>
    </source>
</evidence>
<evidence type="ECO:0000313" key="2">
    <source>
        <dbReference type="EMBL" id="MFD2681700.1"/>
    </source>
</evidence>